<evidence type="ECO:0000313" key="3">
    <source>
        <dbReference type="Proteomes" id="UP001525890"/>
    </source>
</evidence>
<dbReference type="EMBL" id="JAMXFF010000054">
    <property type="protein sequence ID" value="MCT7969568.1"/>
    <property type="molecule type" value="Genomic_DNA"/>
</dbReference>
<gene>
    <name evidence="2" type="ORF">NG799_24965</name>
</gene>
<comment type="caution">
    <text evidence="2">The sequence shown here is derived from an EMBL/GenBank/DDBJ whole genome shotgun (WGS) entry which is preliminary data.</text>
</comment>
<dbReference type="RefSeq" id="WP_368009023.1">
    <property type="nucleotide sequence ID" value="NZ_JAMXFF010000054.1"/>
</dbReference>
<dbReference type="Pfam" id="PF10726">
    <property type="entry name" value="DUF2518"/>
    <property type="match status" value="1"/>
</dbReference>
<protein>
    <submittedName>
        <fullName evidence="2">Ycf51 family protein</fullName>
    </submittedName>
</protein>
<dbReference type="Proteomes" id="UP001525890">
    <property type="component" value="Unassembled WGS sequence"/>
</dbReference>
<keyword evidence="1" id="KW-1133">Transmembrane helix</keyword>
<reference evidence="2 3" key="1">
    <citation type="journal article" date="2022" name="Front. Microbiol.">
        <title>High genomic differentiation and limited gene flow indicate recent cryptic speciation within the genus Laspinema (cyanobacteria).</title>
        <authorList>
            <person name="Stanojkovic A."/>
            <person name="Skoupy S."/>
            <person name="Skaloud P."/>
            <person name="Dvorak P."/>
        </authorList>
    </citation>
    <scope>NUCLEOTIDE SEQUENCE [LARGE SCALE GENOMIC DNA]</scope>
    <source>
        <strain evidence="2 3">D2a</strain>
    </source>
</reference>
<keyword evidence="3" id="KW-1185">Reference proteome</keyword>
<keyword evidence="1" id="KW-0812">Transmembrane</keyword>
<evidence type="ECO:0000313" key="2">
    <source>
        <dbReference type="EMBL" id="MCT7969568.1"/>
    </source>
</evidence>
<dbReference type="InterPro" id="IPR019664">
    <property type="entry name" value="Uncharacterised_Ycf51"/>
</dbReference>
<feature type="transmembrane region" description="Helical" evidence="1">
    <location>
        <begin position="37"/>
        <end position="59"/>
    </location>
</feature>
<keyword evidence="1" id="KW-0472">Membrane</keyword>
<evidence type="ECO:0000256" key="1">
    <source>
        <dbReference type="SAM" id="Phobius"/>
    </source>
</evidence>
<sequence>MLTTAEFFVAFKWAGILTLVSGVLSLLGFLFKWGVRFRLVGITGFMGVLTGGLFALSLVPLTRVQVPGALHYTRVYDNGGSQTVIALPPTITESDLELTLRQAANDLFSQGRFSSRGENQLTIRARTIVHPEPGLSKPLFLGQVKRSLGVRDDENIEIEIYADQFSELSKLKPAAEDA</sequence>
<proteinExistence type="predicted"/>
<feature type="transmembrane region" description="Helical" evidence="1">
    <location>
        <begin position="7"/>
        <end position="31"/>
    </location>
</feature>
<organism evidence="2 3">
    <name type="scientific">Laspinema palackyanum D2a</name>
    <dbReference type="NCBI Taxonomy" id="2953684"/>
    <lineage>
        <taxon>Bacteria</taxon>
        <taxon>Bacillati</taxon>
        <taxon>Cyanobacteriota</taxon>
        <taxon>Cyanophyceae</taxon>
        <taxon>Oscillatoriophycideae</taxon>
        <taxon>Oscillatoriales</taxon>
        <taxon>Laspinemataceae</taxon>
        <taxon>Laspinema</taxon>
        <taxon>Laspinema palackyanum</taxon>
    </lineage>
</organism>
<name>A0ABT2MXU1_9CYAN</name>
<accession>A0ABT2MXU1</accession>